<dbReference type="Proteomes" id="UP000199393">
    <property type="component" value="Chromosome I"/>
</dbReference>
<protein>
    <submittedName>
        <fullName evidence="1">Uncharacterized protein</fullName>
    </submittedName>
</protein>
<evidence type="ECO:0000313" key="2">
    <source>
        <dbReference type="Proteomes" id="UP000199393"/>
    </source>
</evidence>
<dbReference type="STRING" id="307121.GA0070620_0739"/>
<sequence length="60" mass="6794">MLGIRVGAHDRTLFPVDNGERLNAALGDEERRESMLAVWRERPFAAATARIRELMDDLLA</sequence>
<gene>
    <name evidence="1" type="ORF">GA0070620_0739</name>
</gene>
<dbReference type="RefSeq" id="WP_231922204.1">
    <property type="nucleotide sequence ID" value="NZ_JBHRWG010000007.1"/>
</dbReference>
<accession>A0A1C3MY72</accession>
<proteinExistence type="predicted"/>
<evidence type="ECO:0000313" key="1">
    <source>
        <dbReference type="EMBL" id="SBV25268.1"/>
    </source>
</evidence>
<reference evidence="2" key="1">
    <citation type="submission" date="2016-06" db="EMBL/GenBank/DDBJ databases">
        <authorList>
            <person name="Varghese N."/>
        </authorList>
    </citation>
    <scope>NUCLEOTIDE SEQUENCE [LARGE SCALE GENOMIC DNA]</scope>
    <source>
        <strain evidence="2">DSM 45344</strain>
    </source>
</reference>
<dbReference type="AlphaFoldDB" id="A0A1C3MY72"/>
<organism evidence="1 2">
    <name type="scientific">Micromonospora krabiensis</name>
    <dbReference type="NCBI Taxonomy" id="307121"/>
    <lineage>
        <taxon>Bacteria</taxon>
        <taxon>Bacillati</taxon>
        <taxon>Actinomycetota</taxon>
        <taxon>Actinomycetes</taxon>
        <taxon>Micromonosporales</taxon>
        <taxon>Micromonosporaceae</taxon>
        <taxon>Micromonospora</taxon>
    </lineage>
</organism>
<name>A0A1C3MY72_9ACTN</name>
<keyword evidence="2" id="KW-1185">Reference proteome</keyword>
<dbReference type="EMBL" id="LT598496">
    <property type="protein sequence ID" value="SBV25268.1"/>
    <property type="molecule type" value="Genomic_DNA"/>
</dbReference>